<dbReference type="EMBL" id="JAMZMK010000188">
    <property type="protein sequence ID" value="KAI7757056.1"/>
    <property type="molecule type" value="Genomic_DNA"/>
</dbReference>
<feature type="region of interest" description="Disordered" evidence="1">
    <location>
        <begin position="1"/>
        <end position="22"/>
    </location>
</feature>
<comment type="caution">
    <text evidence="2">The sequence shown here is derived from an EMBL/GenBank/DDBJ whole genome shotgun (WGS) entry which is preliminary data.</text>
</comment>
<feature type="compositionally biased region" description="Polar residues" evidence="1">
    <location>
        <begin position="1"/>
        <end position="10"/>
    </location>
</feature>
<dbReference type="AlphaFoldDB" id="A0AAD5DE44"/>
<reference evidence="2" key="1">
    <citation type="submission" date="2022-06" db="EMBL/GenBank/DDBJ databases">
        <title>Uncovering the hologenomic basis of an extraordinary plant invasion.</title>
        <authorList>
            <person name="Bieker V.C."/>
            <person name="Martin M.D."/>
            <person name="Gilbert T."/>
            <person name="Hodgins K."/>
            <person name="Battlay P."/>
            <person name="Petersen B."/>
            <person name="Wilson J."/>
        </authorList>
    </citation>
    <scope>NUCLEOTIDE SEQUENCE</scope>
    <source>
        <strain evidence="2">AA19_3_7</strain>
        <tissue evidence="2">Leaf</tissue>
    </source>
</reference>
<evidence type="ECO:0000313" key="3">
    <source>
        <dbReference type="Proteomes" id="UP001206925"/>
    </source>
</evidence>
<accession>A0AAD5DE44</accession>
<name>A0AAD5DE44_AMBAR</name>
<protein>
    <submittedName>
        <fullName evidence="2">Uncharacterized protein</fullName>
    </submittedName>
</protein>
<gene>
    <name evidence="2" type="ORF">M8C21_021564</name>
</gene>
<evidence type="ECO:0000313" key="2">
    <source>
        <dbReference type="EMBL" id="KAI7757056.1"/>
    </source>
</evidence>
<keyword evidence="3" id="KW-1185">Reference proteome</keyword>
<feature type="non-terminal residue" evidence="2">
    <location>
        <position position="1"/>
    </location>
</feature>
<dbReference type="Proteomes" id="UP001206925">
    <property type="component" value="Unassembled WGS sequence"/>
</dbReference>
<proteinExistence type="predicted"/>
<sequence>MPSSGHTNKSGRMHYDHLESKNPNIQSHPSQLVLAWLYPNLVLDGHKVISIFYARP</sequence>
<evidence type="ECO:0000256" key="1">
    <source>
        <dbReference type="SAM" id="MobiDB-lite"/>
    </source>
</evidence>
<organism evidence="2 3">
    <name type="scientific">Ambrosia artemisiifolia</name>
    <name type="common">Common ragweed</name>
    <dbReference type="NCBI Taxonomy" id="4212"/>
    <lineage>
        <taxon>Eukaryota</taxon>
        <taxon>Viridiplantae</taxon>
        <taxon>Streptophyta</taxon>
        <taxon>Embryophyta</taxon>
        <taxon>Tracheophyta</taxon>
        <taxon>Spermatophyta</taxon>
        <taxon>Magnoliopsida</taxon>
        <taxon>eudicotyledons</taxon>
        <taxon>Gunneridae</taxon>
        <taxon>Pentapetalae</taxon>
        <taxon>asterids</taxon>
        <taxon>campanulids</taxon>
        <taxon>Asterales</taxon>
        <taxon>Asteraceae</taxon>
        <taxon>Asteroideae</taxon>
        <taxon>Heliantheae alliance</taxon>
        <taxon>Heliantheae</taxon>
        <taxon>Ambrosia</taxon>
    </lineage>
</organism>